<dbReference type="GO" id="GO:0008233">
    <property type="term" value="F:peptidase activity"/>
    <property type="evidence" value="ECO:0007669"/>
    <property type="project" value="UniProtKB-KW"/>
</dbReference>
<evidence type="ECO:0000256" key="3">
    <source>
        <dbReference type="ARBA" id="ARBA00022763"/>
    </source>
</evidence>
<evidence type="ECO:0000256" key="1">
    <source>
        <dbReference type="ARBA" id="ARBA00008136"/>
    </source>
</evidence>
<dbReference type="Pfam" id="PF02586">
    <property type="entry name" value="SRAP"/>
    <property type="match status" value="1"/>
</dbReference>
<keyword evidence="7" id="KW-0456">Lyase</keyword>
<keyword evidence="5" id="KW-0190">Covalent protein-DNA linkage</keyword>
<comment type="caution">
    <text evidence="10">The sequence shown here is derived from an EMBL/GenBank/DDBJ whole genome shotgun (WGS) entry which is preliminary data.</text>
</comment>
<dbReference type="OrthoDB" id="9782620at2"/>
<sequence length="270" mass="29345">MCGRFALTADLQELAAHFGGLDLDRLAPRYNIAPTQPVLAVMAAPTGLPGSNRAPWRAGLVRWGFVPGFIKDPRDFPLVINARSETVFEKASFRAALRHRRVLLPANGFYEWRKAGKGERAQPFFIRPREGGLMAFAGLMECWASPDGSEVDTAAILTTAANAALAPIHARMPVILKPEDYARWLDCRTQEPRAVADLLAPLADEVLEAIPVSDRVNSASQDGPELQLPAELVPLTAKPQKAPHSKASGRSRPGEDEVPAEPAQTQLSLF</sequence>
<keyword evidence="2 8" id="KW-0645">Protease</keyword>
<dbReference type="Gene3D" id="3.90.1680.10">
    <property type="entry name" value="SOS response associated peptidase-like"/>
    <property type="match status" value="1"/>
</dbReference>
<dbReference type="PANTHER" id="PTHR13604">
    <property type="entry name" value="DC12-RELATED"/>
    <property type="match status" value="1"/>
</dbReference>
<dbReference type="STRING" id="1672749.BJF92_02270"/>
<dbReference type="EC" id="3.4.-.-" evidence="8"/>
<keyword evidence="4 8" id="KW-0378">Hydrolase</keyword>
<dbReference type="SUPFAM" id="SSF143081">
    <property type="entry name" value="BB1717-like"/>
    <property type="match status" value="1"/>
</dbReference>
<feature type="region of interest" description="Disordered" evidence="9">
    <location>
        <begin position="216"/>
        <end position="270"/>
    </location>
</feature>
<proteinExistence type="inferred from homology"/>
<organism evidence="10 11">
    <name type="scientific">Xaviernesmea rhizosphaerae</name>
    <dbReference type="NCBI Taxonomy" id="1672749"/>
    <lineage>
        <taxon>Bacteria</taxon>
        <taxon>Pseudomonadati</taxon>
        <taxon>Pseudomonadota</taxon>
        <taxon>Alphaproteobacteria</taxon>
        <taxon>Hyphomicrobiales</taxon>
        <taxon>Rhizobiaceae</taxon>
        <taxon>Rhizobium/Agrobacterium group</taxon>
        <taxon>Xaviernesmea</taxon>
    </lineage>
</organism>
<dbReference type="Proteomes" id="UP000186143">
    <property type="component" value="Unassembled WGS sequence"/>
</dbReference>
<dbReference type="RefSeq" id="WP_075634443.1">
    <property type="nucleotide sequence ID" value="NZ_MKIO01000025.1"/>
</dbReference>
<reference evidence="10 11" key="1">
    <citation type="submission" date="2016-09" db="EMBL/GenBank/DDBJ databases">
        <title>Rhizobium sp. nov., a novel species isolated from the rice rhizosphere.</title>
        <authorList>
            <person name="Zhao J."/>
            <person name="Zhang X."/>
        </authorList>
    </citation>
    <scope>NUCLEOTIDE SEQUENCE [LARGE SCALE GENOMIC DNA]</scope>
    <source>
        <strain evidence="10 11">MH17</strain>
    </source>
</reference>
<dbReference type="InterPro" id="IPR003738">
    <property type="entry name" value="SRAP"/>
</dbReference>
<evidence type="ECO:0000256" key="4">
    <source>
        <dbReference type="ARBA" id="ARBA00022801"/>
    </source>
</evidence>
<dbReference type="AlphaFoldDB" id="A0A1Q9AKY9"/>
<dbReference type="GO" id="GO:0106300">
    <property type="term" value="P:protein-DNA covalent cross-linking repair"/>
    <property type="evidence" value="ECO:0007669"/>
    <property type="project" value="InterPro"/>
</dbReference>
<evidence type="ECO:0000256" key="7">
    <source>
        <dbReference type="ARBA" id="ARBA00023239"/>
    </source>
</evidence>
<dbReference type="InterPro" id="IPR036590">
    <property type="entry name" value="SRAP-like"/>
</dbReference>
<comment type="similarity">
    <text evidence="1 8">Belongs to the SOS response-associated peptidase family.</text>
</comment>
<evidence type="ECO:0000256" key="2">
    <source>
        <dbReference type="ARBA" id="ARBA00022670"/>
    </source>
</evidence>
<dbReference type="EMBL" id="MKIO01000025">
    <property type="protein sequence ID" value="OLP55957.1"/>
    <property type="molecule type" value="Genomic_DNA"/>
</dbReference>
<dbReference type="GO" id="GO:0016829">
    <property type="term" value="F:lyase activity"/>
    <property type="evidence" value="ECO:0007669"/>
    <property type="project" value="UniProtKB-KW"/>
</dbReference>
<accession>A0A1Q9AKY9</accession>
<protein>
    <recommendedName>
        <fullName evidence="8">Abasic site processing protein</fullName>
        <ecNumber evidence="8">3.4.-.-</ecNumber>
    </recommendedName>
</protein>
<keyword evidence="6" id="KW-0238">DNA-binding</keyword>
<name>A0A1Q9AKY9_9HYPH</name>
<dbReference type="GO" id="GO:0003697">
    <property type="term" value="F:single-stranded DNA binding"/>
    <property type="evidence" value="ECO:0007669"/>
    <property type="project" value="InterPro"/>
</dbReference>
<evidence type="ECO:0000256" key="8">
    <source>
        <dbReference type="RuleBase" id="RU364100"/>
    </source>
</evidence>
<evidence type="ECO:0000256" key="9">
    <source>
        <dbReference type="SAM" id="MobiDB-lite"/>
    </source>
</evidence>
<keyword evidence="3" id="KW-0227">DNA damage</keyword>
<evidence type="ECO:0000313" key="10">
    <source>
        <dbReference type="EMBL" id="OLP55957.1"/>
    </source>
</evidence>
<evidence type="ECO:0000256" key="5">
    <source>
        <dbReference type="ARBA" id="ARBA00023124"/>
    </source>
</evidence>
<dbReference type="GO" id="GO:0006508">
    <property type="term" value="P:proteolysis"/>
    <property type="evidence" value="ECO:0007669"/>
    <property type="project" value="UniProtKB-KW"/>
</dbReference>
<evidence type="ECO:0000313" key="11">
    <source>
        <dbReference type="Proteomes" id="UP000186143"/>
    </source>
</evidence>
<gene>
    <name evidence="10" type="ORF">BJF92_02270</name>
</gene>
<dbReference type="PANTHER" id="PTHR13604:SF0">
    <property type="entry name" value="ABASIC SITE PROCESSING PROTEIN HMCES"/>
    <property type="match status" value="1"/>
</dbReference>
<evidence type="ECO:0000256" key="6">
    <source>
        <dbReference type="ARBA" id="ARBA00023125"/>
    </source>
</evidence>